<dbReference type="EMBL" id="CP034209">
    <property type="protein sequence ID" value="QBZ63784.1"/>
    <property type="molecule type" value="Genomic_DNA"/>
</dbReference>
<dbReference type="AlphaFoldDB" id="A0A4P7NNC2"/>
<feature type="region of interest" description="Disordered" evidence="1">
    <location>
        <begin position="1"/>
        <end position="20"/>
    </location>
</feature>
<evidence type="ECO:0000313" key="3">
    <source>
        <dbReference type="Proteomes" id="UP000294847"/>
    </source>
</evidence>
<accession>A0A4P7NNC2</accession>
<proteinExistence type="predicted"/>
<sequence>MTLRRSFREGFPTTNSPDPMLDLEMRYTKAAPNQMFSSIREIENATSSHVPTAPSQSVHNPIVCIKAATGGRGGP</sequence>
<reference evidence="2 3" key="1">
    <citation type="journal article" date="2019" name="Mol. Biol. Evol.">
        <title>Blast fungal genomes show frequent chromosomal changes, gene gains and losses, and effector gene turnover.</title>
        <authorList>
            <person name="Gomez Luciano L.B."/>
            <person name="Jason Tsai I."/>
            <person name="Chuma I."/>
            <person name="Tosa Y."/>
            <person name="Chen Y.H."/>
            <person name="Li J.Y."/>
            <person name="Li M.Y."/>
            <person name="Jade Lu M.Y."/>
            <person name="Nakayashiki H."/>
            <person name="Li W.H."/>
        </authorList>
    </citation>
    <scope>NUCLEOTIDE SEQUENCE [LARGE SCALE GENOMIC DNA]</scope>
    <source>
        <strain evidence="2">MZ5-1-6</strain>
    </source>
</reference>
<name>A0A4P7NNC2_PYROR</name>
<dbReference type="Proteomes" id="UP000294847">
    <property type="component" value="Chromosome 6"/>
</dbReference>
<protein>
    <submittedName>
        <fullName evidence="2">Uncharacterized protein</fullName>
    </submittedName>
</protein>
<organism evidence="2 3">
    <name type="scientific">Pyricularia oryzae</name>
    <name type="common">Rice blast fungus</name>
    <name type="synonym">Magnaporthe oryzae</name>
    <dbReference type="NCBI Taxonomy" id="318829"/>
    <lineage>
        <taxon>Eukaryota</taxon>
        <taxon>Fungi</taxon>
        <taxon>Dikarya</taxon>
        <taxon>Ascomycota</taxon>
        <taxon>Pezizomycotina</taxon>
        <taxon>Sordariomycetes</taxon>
        <taxon>Sordariomycetidae</taxon>
        <taxon>Magnaporthales</taxon>
        <taxon>Pyriculariaceae</taxon>
        <taxon>Pyricularia</taxon>
    </lineage>
</organism>
<evidence type="ECO:0000313" key="2">
    <source>
        <dbReference type="EMBL" id="QBZ63784.1"/>
    </source>
</evidence>
<gene>
    <name evidence="2" type="ORF">PoMZ_05474</name>
</gene>
<evidence type="ECO:0000256" key="1">
    <source>
        <dbReference type="SAM" id="MobiDB-lite"/>
    </source>
</evidence>